<dbReference type="GO" id="GO:0005655">
    <property type="term" value="C:nucleolar ribonuclease P complex"/>
    <property type="evidence" value="ECO:0007669"/>
    <property type="project" value="TreeGrafter"/>
</dbReference>
<evidence type="ECO:0000256" key="1">
    <source>
        <dbReference type="ARBA" id="ARBA00004123"/>
    </source>
</evidence>
<proteinExistence type="inferred from homology"/>
<dbReference type="PANTHER" id="PTHR13031:SF0">
    <property type="entry name" value="RIBONUCLEASE P PROTEIN SUBUNIT P30"/>
    <property type="match status" value="1"/>
</dbReference>
<comment type="similarity">
    <text evidence="2">Belongs to the eukaryotic/archaeal RNase P protein component 3 family.</text>
</comment>
<dbReference type="InterPro" id="IPR002738">
    <property type="entry name" value="RNase_P_p30"/>
</dbReference>
<name>A0AAD5XRV9_9FUNG</name>
<accession>A0AAD5XRV9</accession>
<keyword evidence="3" id="KW-0819">tRNA processing</keyword>
<organism evidence="4 5">
    <name type="scientific">Clydaea vesicula</name>
    <dbReference type="NCBI Taxonomy" id="447962"/>
    <lineage>
        <taxon>Eukaryota</taxon>
        <taxon>Fungi</taxon>
        <taxon>Fungi incertae sedis</taxon>
        <taxon>Chytridiomycota</taxon>
        <taxon>Chytridiomycota incertae sedis</taxon>
        <taxon>Chytridiomycetes</taxon>
        <taxon>Lobulomycetales</taxon>
        <taxon>Lobulomycetaceae</taxon>
        <taxon>Clydaea</taxon>
    </lineage>
</organism>
<reference evidence="4" key="1">
    <citation type="submission" date="2020-05" db="EMBL/GenBank/DDBJ databases">
        <title>Phylogenomic resolution of chytrid fungi.</title>
        <authorList>
            <person name="Stajich J.E."/>
            <person name="Amses K."/>
            <person name="Simmons R."/>
            <person name="Seto K."/>
            <person name="Myers J."/>
            <person name="Bonds A."/>
            <person name="Quandt C.A."/>
            <person name="Barry K."/>
            <person name="Liu P."/>
            <person name="Grigoriev I."/>
            <person name="Longcore J.E."/>
            <person name="James T.Y."/>
        </authorList>
    </citation>
    <scope>NUCLEOTIDE SEQUENCE</scope>
    <source>
        <strain evidence="4">JEL0476</strain>
    </source>
</reference>
<dbReference type="Proteomes" id="UP001211065">
    <property type="component" value="Unassembled WGS sequence"/>
</dbReference>
<evidence type="ECO:0000313" key="5">
    <source>
        <dbReference type="Proteomes" id="UP001211065"/>
    </source>
</evidence>
<dbReference type="InterPro" id="IPR016195">
    <property type="entry name" value="Pol/histidinol_Pase-like"/>
</dbReference>
<sequence>MFYDLCSKKNLIEKAQKLGYEKNVINEEITQTELQKRMSQKQQQSEKFDRVTIIVENDTKPLNFLSNLNANLVAVRPCGEKSFFSACSSSDIDIIQFDFSERLGYNLKHTTVNLAIQKGIYFEICYSLAIEDENIRKNMIGNSASLIRATRGKNIIVSSGASNPIYLRGPYDVINLCSIFGLNSYLAKSCLLKNCRKVLLHADTRINSLKGIISLKRKAEEIE</sequence>
<evidence type="ECO:0000256" key="2">
    <source>
        <dbReference type="ARBA" id="ARBA00007331"/>
    </source>
</evidence>
<dbReference type="GO" id="GO:0008033">
    <property type="term" value="P:tRNA processing"/>
    <property type="evidence" value="ECO:0007669"/>
    <property type="project" value="UniProtKB-KW"/>
</dbReference>
<dbReference type="SUPFAM" id="SSF89550">
    <property type="entry name" value="PHP domain-like"/>
    <property type="match status" value="1"/>
</dbReference>
<evidence type="ECO:0000256" key="3">
    <source>
        <dbReference type="ARBA" id="ARBA00022694"/>
    </source>
</evidence>
<gene>
    <name evidence="4" type="primary">RPP30</name>
    <name evidence="4" type="ORF">HK099_001837</name>
</gene>
<dbReference type="GO" id="GO:0003723">
    <property type="term" value="F:RNA binding"/>
    <property type="evidence" value="ECO:0007669"/>
    <property type="project" value="TreeGrafter"/>
</dbReference>
<protein>
    <submittedName>
        <fullName evidence="4">Ribonuclease P protein subunit p30</fullName>
    </submittedName>
</protein>
<dbReference type="EMBL" id="JADGJW010001567">
    <property type="protein sequence ID" value="KAJ3202474.1"/>
    <property type="molecule type" value="Genomic_DNA"/>
</dbReference>
<dbReference type="Pfam" id="PF01876">
    <property type="entry name" value="RNase_P_p30"/>
    <property type="match status" value="1"/>
</dbReference>
<dbReference type="AlphaFoldDB" id="A0AAD5XRV9"/>
<comment type="subcellular location">
    <subcellularLocation>
        <location evidence="1">Nucleus</location>
    </subcellularLocation>
</comment>
<keyword evidence="5" id="KW-1185">Reference proteome</keyword>
<comment type="caution">
    <text evidence="4">The sequence shown here is derived from an EMBL/GenBank/DDBJ whole genome shotgun (WGS) entry which is preliminary data.</text>
</comment>
<dbReference type="Gene3D" id="3.20.20.140">
    <property type="entry name" value="Metal-dependent hydrolases"/>
    <property type="match status" value="1"/>
</dbReference>
<dbReference type="PANTHER" id="PTHR13031">
    <property type="entry name" value="RIBONUCLEASE P SUBUNIT P30"/>
    <property type="match status" value="1"/>
</dbReference>
<evidence type="ECO:0000313" key="4">
    <source>
        <dbReference type="EMBL" id="KAJ3202474.1"/>
    </source>
</evidence>